<organism evidence="1">
    <name type="scientific">marine sediment metagenome</name>
    <dbReference type="NCBI Taxonomy" id="412755"/>
    <lineage>
        <taxon>unclassified sequences</taxon>
        <taxon>metagenomes</taxon>
        <taxon>ecological metagenomes</taxon>
    </lineage>
</organism>
<dbReference type="EMBL" id="LAZR01063781">
    <property type="protein sequence ID" value="KKK58828.1"/>
    <property type="molecule type" value="Genomic_DNA"/>
</dbReference>
<evidence type="ECO:0000313" key="1">
    <source>
        <dbReference type="EMBL" id="KKK58828.1"/>
    </source>
</evidence>
<proteinExistence type="predicted"/>
<reference evidence="1" key="1">
    <citation type="journal article" date="2015" name="Nature">
        <title>Complex archaea that bridge the gap between prokaryotes and eukaryotes.</title>
        <authorList>
            <person name="Spang A."/>
            <person name="Saw J.H."/>
            <person name="Jorgensen S.L."/>
            <person name="Zaremba-Niedzwiedzka K."/>
            <person name="Martijn J."/>
            <person name="Lind A.E."/>
            <person name="van Eijk R."/>
            <person name="Schleper C."/>
            <person name="Guy L."/>
            <person name="Ettema T.J."/>
        </authorList>
    </citation>
    <scope>NUCLEOTIDE SEQUENCE</scope>
</reference>
<gene>
    <name evidence="1" type="ORF">LCGC14_3040510</name>
</gene>
<name>A0A0F8WQ93_9ZZZZ</name>
<accession>A0A0F8WQ93</accession>
<dbReference type="AlphaFoldDB" id="A0A0F8WQ93"/>
<sequence>MNKEIVLQEHVNALKSTVPQSSYERLFPFKHGMLSVTFSRMKLKQLEEASNMDAIFKRRLYDLRHAAITNFYLKGLSDQEVRRLLLNFVMIMDFYFSNHLKILLMK</sequence>
<comment type="caution">
    <text evidence="1">The sequence shown here is derived from an EMBL/GenBank/DDBJ whole genome shotgun (WGS) entry which is preliminary data.</text>
</comment>
<protein>
    <submittedName>
        <fullName evidence="1">Uncharacterized protein</fullName>
    </submittedName>
</protein>